<name>R1I3U9_9PSEU</name>
<dbReference type="RefSeq" id="WP_003102324.1">
    <property type="nucleotide sequence ID" value="NZ_AOUO01000438.1"/>
</dbReference>
<feature type="signal peptide" evidence="1">
    <location>
        <begin position="1"/>
        <end position="27"/>
    </location>
</feature>
<sequence length="146" mass="15645">MSTSRSLRILLTTGLFAALTVSSSVFATTAEAANTCVNHPVDGFNFGVCVNQLQTTFDARAELYVNATNPNALRGCSVELELWDENGGGRLEDTVRDCTTRFQYGQTYANGCSTHVVHADAYLHAANGGFRVGPSASVTIRPHPEC</sequence>
<dbReference type="Proteomes" id="UP000014139">
    <property type="component" value="Unassembled WGS sequence"/>
</dbReference>
<reference evidence="2 3" key="1">
    <citation type="submission" date="2013-02" db="EMBL/GenBank/DDBJ databases">
        <title>Draft genome sequence of Amycolatopsis vancoresmycina strain DSM 44592T.</title>
        <authorList>
            <person name="Kumar S."/>
            <person name="Kaur N."/>
            <person name="Kaur C."/>
            <person name="Raghava G.P.S."/>
            <person name="Mayilraj S."/>
        </authorList>
    </citation>
    <scope>NUCLEOTIDE SEQUENCE [LARGE SCALE GENOMIC DNA]</scope>
    <source>
        <strain evidence="2 3">DSM 44592</strain>
    </source>
</reference>
<organism evidence="2 3">
    <name type="scientific">Amycolatopsis vancoresmycina DSM 44592</name>
    <dbReference type="NCBI Taxonomy" id="1292037"/>
    <lineage>
        <taxon>Bacteria</taxon>
        <taxon>Bacillati</taxon>
        <taxon>Actinomycetota</taxon>
        <taxon>Actinomycetes</taxon>
        <taxon>Pseudonocardiales</taxon>
        <taxon>Pseudonocardiaceae</taxon>
        <taxon>Amycolatopsis</taxon>
    </lineage>
</organism>
<evidence type="ECO:0000256" key="1">
    <source>
        <dbReference type="SAM" id="SignalP"/>
    </source>
</evidence>
<keyword evidence="3" id="KW-1185">Reference proteome</keyword>
<keyword evidence="1" id="KW-0732">Signal</keyword>
<feature type="chain" id="PRO_5038573162" description="Secreted protein" evidence="1">
    <location>
        <begin position="28"/>
        <end position="146"/>
    </location>
</feature>
<dbReference type="PATRIC" id="fig|1292037.4.peg.5314"/>
<dbReference type="EMBL" id="AOUO01000438">
    <property type="protein sequence ID" value="EOD65154.1"/>
    <property type="molecule type" value="Genomic_DNA"/>
</dbReference>
<dbReference type="AlphaFoldDB" id="R1I3U9"/>
<proteinExistence type="predicted"/>
<gene>
    <name evidence="2" type="ORF">H480_28171</name>
</gene>
<protein>
    <recommendedName>
        <fullName evidence="4">Secreted protein</fullName>
    </recommendedName>
</protein>
<evidence type="ECO:0000313" key="3">
    <source>
        <dbReference type="Proteomes" id="UP000014139"/>
    </source>
</evidence>
<comment type="caution">
    <text evidence="2">The sequence shown here is derived from an EMBL/GenBank/DDBJ whole genome shotgun (WGS) entry which is preliminary data.</text>
</comment>
<evidence type="ECO:0000313" key="2">
    <source>
        <dbReference type="EMBL" id="EOD65154.1"/>
    </source>
</evidence>
<accession>R1I3U9</accession>
<evidence type="ECO:0008006" key="4">
    <source>
        <dbReference type="Google" id="ProtNLM"/>
    </source>
</evidence>